<gene>
    <name evidence="4" type="ORF">GLP15_1738</name>
</gene>
<comment type="caution">
    <text evidence="4">The sequence shown here is derived from an EMBL/GenBank/DDBJ whole genome shotgun (WGS) entry which is preliminary data.</text>
</comment>
<feature type="region of interest" description="Disordered" evidence="3">
    <location>
        <begin position="1431"/>
        <end position="1462"/>
    </location>
</feature>
<organism evidence="4 5">
    <name type="scientific">Giardia intestinalis (strain P15)</name>
    <name type="common">Giardia lamblia</name>
    <dbReference type="NCBI Taxonomy" id="658858"/>
    <lineage>
        <taxon>Eukaryota</taxon>
        <taxon>Metamonada</taxon>
        <taxon>Diplomonadida</taxon>
        <taxon>Hexamitidae</taxon>
        <taxon>Giardiinae</taxon>
        <taxon>Giardia</taxon>
    </lineage>
</organism>
<evidence type="ECO:0000256" key="2">
    <source>
        <dbReference type="SAM" id="Coils"/>
    </source>
</evidence>
<feature type="compositionally biased region" description="Low complexity" evidence="3">
    <location>
        <begin position="1437"/>
        <end position="1455"/>
    </location>
</feature>
<feature type="coiled-coil region" evidence="2">
    <location>
        <begin position="700"/>
        <end position="1107"/>
    </location>
</feature>
<sequence>MPTPVYSHQLDRVQPTQNGVHYHPYAKDDNIRIEDLQQPSVQLQGRDNYANLQSMNDDLMACISNSEYTLNSIRRDMQNQARALGAKTNVNPELNGTSSPQQLSLSRGASRGASATTPSRRYHDQADPRPIVRERPMSADSVRSNLGTATTESSDLEDLFMLTPRSYGVLASQQPDFASSQHIQQRGHRAANNKDLSQYYEEIDAVTAFNEGIMREKAVTIDALERNLKTLKVELNIKDREMTAARERIAELVKEVTERDGEIKSLKHKLENVKHNAERFILARDEEIARLAEELEKMDEHYQQKMKLKDSKLHAQHEELILLNSKNDEIIGLRSKLSVLTEQLEHTENTFKAIVKSKDEQIETLKADVHAKRDYSLELQRIHESLSQVRKDCEEQLHKKDAELSKQREQAEAAEKERGLLESELASLKGIIEKQEDLVIKLKGQLERSNPDVERLQQELDTLRIDSQKAISAKVIEAEELKTKIHALTTEMLTLPTQEDILEARNEVSRIAASMAATIKTKDAEILSLRRKLEDYVELSEVQRLKGELTLSKAALADTIVQKTAEIRDLKEEMAILQTDGHASIAPSEGGDLDDNLKDLESDQSALEVSLGTQVELGALKRIYKETIIAKNCQVKALSQRITDADAELTTCRERIAHLESALKEAPHMQEYPTADSTSSAIYDLKNELQNVKDAMAAAMVRNMREVTTLEHQINQLKNENESLKIKKDDVVETVSIGICCEFEEQKGQLFFEEKYVECSQENERLSNELQLVAQELTQIRTAYSDAMKQLSGLNTELLITRNQASDALNTQALLESTLQEYEKEVRALRSSLDSSLQQKREADSVNAKLQESLSESQLYDLQQKLEKSQADLERLRDDYSTMQATKDMVIHKISSEVIHQREMVDLAGEDMSRKLKEAEETVEQLNKELLTQKEEFVTVVTDLEQQVEKLSTELQGSRESNEALIARMMRDITGLEKERSDLESQLETAKTTSTTIIKGLEAQVAQYEQRITDSQQASVTSKNSDRQLIEALTAELFTNKEKANKTISDLTDKLNELQERLNEEKEASVITVTRLTSQNSNLMSTASNLTKELEVAKESLRTITEELTGQMSKAQLDAKEREQLLQDKLDEVTAEAEAAAMRLHEQVTQKDSEIKQLADALAESALHLEKLDTESKQTIAQLVSELTEARETIQFIEQKNQRDMSEISNSIATFKETTIESQRQHALDLESKDATITQLSNELESIKQAMESANLTHQAVLEKVMKESGELVLQKNKLETEIRELHERYAKTNEEAQLAFRDQMEGADVRIGELRTQVEMLQKDLEKVTASRDALLDKLSATHTKNEPDSVKQGVTEYDALLSMSQSILSKDEEITTLRSQVELMNSRLIAEEENNKRVVDHLQGAIEVMNTQYEELRSMKDSVIERLTRQVRSTSSRMPSRPDSAASSRRGSSVVNEADHNKKIHALTKELKEAKEIFIYTVSMKNDEIERLKEQLKEKEEFIMSLSVGSVLAESSRRPTEELLEIKRGIKESALHTEDISWELEDLRRQNLELRTEIVALTEKQAIVSEASTPRGITDITGSTQSAMCNASIADSFATLHADLKTKDETILDLQNKLALVQEEWEVKLTQLSRELEQAKGALKDKVDEIVNLLAIIERVKTEYENYRTSTIVELSGLRAALEEYRGNKEIDTSNVRIIELEAALEAAKDQLSEILKTKNEEIEQLSVQLASKST</sequence>
<evidence type="ECO:0000313" key="4">
    <source>
        <dbReference type="EMBL" id="EFO61667.1"/>
    </source>
</evidence>
<feature type="coiled-coil region" evidence="2">
    <location>
        <begin position="1180"/>
        <end position="1339"/>
    </location>
</feature>
<dbReference type="PANTHER" id="PTHR18870:SF9">
    <property type="entry name" value="PROTEIN TAG-278-RELATED"/>
    <property type="match status" value="1"/>
</dbReference>
<feature type="region of interest" description="Disordered" evidence="3">
    <location>
        <begin position="87"/>
        <end position="150"/>
    </location>
</feature>
<feature type="coiled-coil region" evidence="2">
    <location>
        <begin position="1539"/>
        <end position="1566"/>
    </location>
</feature>
<feature type="coiled-coil region" evidence="2">
    <location>
        <begin position="1693"/>
        <end position="1731"/>
    </location>
</feature>
<evidence type="ECO:0000256" key="1">
    <source>
        <dbReference type="ARBA" id="ARBA00023054"/>
    </source>
</evidence>
<feature type="compositionally biased region" description="Basic and acidic residues" evidence="3">
    <location>
        <begin position="121"/>
        <end position="137"/>
    </location>
</feature>
<dbReference type="EMBL" id="ACVC01000215">
    <property type="protein sequence ID" value="EFO61667.1"/>
    <property type="molecule type" value="Genomic_DNA"/>
</dbReference>
<feature type="compositionally biased region" description="Low complexity" evidence="3">
    <location>
        <begin position="103"/>
        <end position="117"/>
    </location>
</feature>
<feature type="compositionally biased region" description="Polar residues" evidence="3">
    <location>
        <begin position="88"/>
        <end position="102"/>
    </location>
</feature>
<dbReference type="OMA" id="CISNSEY"/>
<feature type="coiled-coil region" evidence="2">
    <location>
        <begin position="553"/>
        <end position="580"/>
    </location>
</feature>
<name>E1F7B8_GIAIA</name>
<dbReference type="PANTHER" id="PTHR18870">
    <property type="entry name" value="PROTEIN TAG-278-RELATED"/>
    <property type="match status" value="1"/>
</dbReference>
<keyword evidence="1 2" id="KW-0175">Coiled coil</keyword>
<feature type="coiled-coil region" evidence="2">
    <location>
        <begin position="390"/>
        <end position="473"/>
    </location>
</feature>
<feature type="compositionally biased region" description="Polar residues" evidence="3">
    <location>
        <begin position="141"/>
        <end position="150"/>
    </location>
</feature>
<reference evidence="4 5" key="1">
    <citation type="journal article" date="2010" name="BMC Genomics">
        <title>Genome analysis and comparative genomics of a Giardia intestinalis assemblage E isolate.</title>
        <authorList>
            <person name="Jerlstrom-Hultqvist J."/>
            <person name="Franzen O."/>
            <person name="Ankarklev J."/>
            <person name="Xu F."/>
            <person name="Nohynkova E."/>
            <person name="Andersson J.O."/>
            <person name="Svard S.G."/>
            <person name="Andersson B."/>
        </authorList>
    </citation>
    <scope>NUCLEOTIDE SEQUENCE [LARGE SCALE GENOMIC DNA]</scope>
    <source>
        <strain evidence="4 5">P15</strain>
    </source>
</reference>
<feature type="coiled-coil region" evidence="2">
    <location>
        <begin position="1606"/>
        <end position="1651"/>
    </location>
</feature>
<dbReference type="VEuPathDB" id="GiardiaDB:GLP15_1738"/>
<proteinExistence type="predicted"/>
<dbReference type="Proteomes" id="UP000008974">
    <property type="component" value="Unassembled WGS sequence"/>
</dbReference>
<evidence type="ECO:0000256" key="3">
    <source>
        <dbReference type="SAM" id="MobiDB-lite"/>
    </source>
</evidence>
<accession>E1F7B8</accession>
<evidence type="ECO:0000313" key="5">
    <source>
        <dbReference type="Proteomes" id="UP000008974"/>
    </source>
</evidence>
<protein>
    <submittedName>
        <fullName evidence="4">Coiled-coil protein</fullName>
    </submittedName>
</protein>
<dbReference type="OrthoDB" id="10030037at2759"/>
<feature type="coiled-coil region" evidence="2">
    <location>
        <begin position="214"/>
        <end position="255"/>
    </location>
</feature>